<feature type="transmembrane region" description="Helical" evidence="1">
    <location>
        <begin position="101"/>
        <end position="127"/>
    </location>
</feature>
<feature type="transmembrane region" description="Helical" evidence="1">
    <location>
        <begin position="208"/>
        <end position="227"/>
    </location>
</feature>
<keyword evidence="1" id="KW-0472">Membrane</keyword>
<name>A0A1H6CJK8_9ACTN</name>
<feature type="transmembrane region" description="Helical" evidence="1">
    <location>
        <begin position="21"/>
        <end position="41"/>
    </location>
</feature>
<dbReference type="AlphaFoldDB" id="A0A1H6CJK8"/>
<gene>
    <name evidence="2" type="ORF">SAMN05444920_10412</name>
</gene>
<keyword evidence="1" id="KW-0812">Transmembrane</keyword>
<evidence type="ECO:0000313" key="2">
    <source>
        <dbReference type="EMBL" id="SEG72596.1"/>
    </source>
</evidence>
<proteinExistence type="predicted"/>
<evidence type="ECO:0008006" key="4">
    <source>
        <dbReference type="Google" id="ProtNLM"/>
    </source>
</evidence>
<reference evidence="2 3" key="1">
    <citation type="submission" date="2016-10" db="EMBL/GenBank/DDBJ databases">
        <authorList>
            <person name="de Groot N.N."/>
        </authorList>
    </citation>
    <scope>NUCLEOTIDE SEQUENCE [LARGE SCALE GENOMIC DNA]</scope>
    <source>
        <strain evidence="2 3">CGMCC 4.7037</strain>
    </source>
</reference>
<evidence type="ECO:0000256" key="1">
    <source>
        <dbReference type="SAM" id="Phobius"/>
    </source>
</evidence>
<sequence>MTNSAWNTVAAELIKLRTLPAALLTVCATVLLAGGFGAALAAAPFDRPLSAAEAALRAVDFVQAGFLVLGVLSVASEYAGSQSRTTLTSVPGRLLLLTGKLAAYLATAAATALLTVTGAWAGAWLAGGQGGDAAALAGAAGYLVLIGLLAQMVTFLTRDVIASLGTVLGLVLVVPPLLATVTDLAAYLPGAAGARLYQPGPGLTPLEGGLVLAAWLALVLAAATVSFTRRDA</sequence>
<dbReference type="OrthoDB" id="3297477at2"/>
<keyword evidence="1" id="KW-1133">Transmembrane helix</keyword>
<feature type="transmembrane region" description="Helical" evidence="1">
    <location>
        <begin position="167"/>
        <end position="188"/>
    </location>
</feature>
<dbReference type="RefSeq" id="WP_103956600.1">
    <property type="nucleotide sequence ID" value="NZ_FNVT01000004.1"/>
</dbReference>
<protein>
    <recommendedName>
        <fullName evidence="4">ABC-2 type transport system permease protein</fullName>
    </recommendedName>
</protein>
<feature type="transmembrane region" description="Helical" evidence="1">
    <location>
        <begin position="61"/>
        <end position="80"/>
    </location>
</feature>
<organism evidence="2 3">
    <name type="scientific">Nonomuraea solani</name>
    <dbReference type="NCBI Taxonomy" id="1144553"/>
    <lineage>
        <taxon>Bacteria</taxon>
        <taxon>Bacillati</taxon>
        <taxon>Actinomycetota</taxon>
        <taxon>Actinomycetes</taxon>
        <taxon>Streptosporangiales</taxon>
        <taxon>Streptosporangiaceae</taxon>
        <taxon>Nonomuraea</taxon>
    </lineage>
</organism>
<accession>A0A1H6CJK8</accession>
<evidence type="ECO:0000313" key="3">
    <source>
        <dbReference type="Proteomes" id="UP000236732"/>
    </source>
</evidence>
<dbReference type="EMBL" id="FNVT01000004">
    <property type="protein sequence ID" value="SEG72596.1"/>
    <property type="molecule type" value="Genomic_DNA"/>
</dbReference>
<feature type="transmembrane region" description="Helical" evidence="1">
    <location>
        <begin position="133"/>
        <end position="155"/>
    </location>
</feature>
<keyword evidence="3" id="KW-1185">Reference proteome</keyword>
<dbReference type="Proteomes" id="UP000236732">
    <property type="component" value="Unassembled WGS sequence"/>
</dbReference>